<dbReference type="InterPro" id="IPR043519">
    <property type="entry name" value="NT_sf"/>
</dbReference>
<evidence type="ECO:0000256" key="3">
    <source>
        <dbReference type="ARBA" id="ARBA00022694"/>
    </source>
</evidence>
<name>S9NZB0_CYSF2</name>
<dbReference type="GO" id="GO:0046872">
    <property type="term" value="F:metal ion binding"/>
    <property type="evidence" value="ECO:0007669"/>
    <property type="project" value="UniProtKB-KW"/>
</dbReference>
<keyword evidence="5" id="KW-0479">Metal-binding</keyword>
<keyword evidence="8 9" id="KW-0694">RNA-binding</keyword>
<dbReference type="Pfam" id="PF12627">
    <property type="entry name" value="PolyA_pol_RNAbd"/>
    <property type="match status" value="1"/>
</dbReference>
<evidence type="ECO:0000313" key="14">
    <source>
        <dbReference type="Proteomes" id="UP000011682"/>
    </source>
</evidence>
<evidence type="ECO:0000259" key="10">
    <source>
        <dbReference type="Pfam" id="PF01743"/>
    </source>
</evidence>
<keyword evidence="14" id="KW-1185">Reference proteome</keyword>
<evidence type="ECO:0000256" key="9">
    <source>
        <dbReference type="RuleBase" id="RU003953"/>
    </source>
</evidence>
<evidence type="ECO:0000256" key="6">
    <source>
        <dbReference type="ARBA" id="ARBA00022741"/>
    </source>
</evidence>
<dbReference type="NCBIfam" id="NF009814">
    <property type="entry name" value="PRK13299.1"/>
    <property type="match status" value="1"/>
</dbReference>
<protein>
    <submittedName>
        <fullName evidence="13">tRNA nucleotidyltransferase</fullName>
    </submittedName>
</protein>
<dbReference type="GO" id="GO:0000049">
    <property type="term" value="F:tRNA binding"/>
    <property type="evidence" value="ECO:0007669"/>
    <property type="project" value="TreeGrafter"/>
</dbReference>
<comment type="cofactor">
    <cofactor evidence="1">
        <name>Mg(2+)</name>
        <dbReference type="ChEBI" id="CHEBI:18420"/>
    </cofactor>
</comment>
<dbReference type="SUPFAM" id="SSF81891">
    <property type="entry name" value="Poly A polymerase C-terminal region-like"/>
    <property type="match status" value="1"/>
</dbReference>
<evidence type="ECO:0000256" key="1">
    <source>
        <dbReference type="ARBA" id="ARBA00001946"/>
    </source>
</evidence>
<keyword evidence="4" id="KW-0548">Nucleotidyltransferase</keyword>
<evidence type="ECO:0000313" key="13">
    <source>
        <dbReference type="EMBL" id="EPX56191.1"/>
    </source>
</evidence>
<dbReference type="EMBL" id="ANAH02000066">
    <property type="protein sequence ID" value="EPX56191.1"/>
    <property type="molecule type" value="Genomic_DNA"/>
</dbReference>
<dbReference type="Proteomes" id="UP000011682">
    <property type="component" value="Unassembled WGS sequence"/>
</dbReference>
<proteinExistence type="inferred from homology"/>
<reference evidence="13" key="1">
    <citation type="submission" date="2013-05" db="EMBL/GenBank/DDBJ databases">
        <title>Genome assembly of Cystobacter fuscus DSM 2262.</title>
        <authorList>
            <person name="Sharma G."/>
            <person name="Khatri I."/>
            <person name="Kaur C."/>
            <person name="Mayilraj S."/>
            <person name="Subramanian S."/>
        </authorList>
    </citation>
    <scope>NUCLEOTIDE SEQUENCE [LARGE SCALE GENOMIC DNA]</scope>
    <source>
        <strain evidence="13">DSM 2262</strain>
    </source>
</reference>
<evidence type="ECO:0000256" key="4">
    <source>
        <dbReference type="ARBA" id="ARBA00022695"/>
    </source>
</evidence>
<evidence type="ECO:0000259" key="12">
    <source>
        <dbReference type="Pfam" id="PF13735"/>
    </source>
</evidence>
<feature type="domain" description="tRNA nucleotidyltransferase/poly(A) polymerase RNA and SrmB- binding" evidence="11">
    <location>
        <begin position="218"/>
        <end position="279"/>
    </location>
</feature>
<comment type="caution">
    <text evidence="13">The sequence shown here is derived from an EMBL/GenBank/DDBJ whole genome shotgun (WGS) entry which is preliminary data.</text>
</comment>
<dbReference type="InterPro" id="IPR002646">
    <property type="entry name" value="PolA_pol_head_dom"/>
</dbReference>
<feature type="domain" description="CCA-adding enzyme C-terminal" evidence="12">
    <location>
        <begin position="313"/>
        <end position="454"/>
    </location>
</feature>
<feature type="domain" description="Poly A polymerase head" evidence="10">
    <location>
        <begin position="70"/>
        <end position="191"/>
    </location>
</feature>
<evidence type="ECO:0000256" key="8">
    <source>
        <dbReference type="ARBA" id="ARBA00022884"/>
    </source>
</evidence>
<dbReference type="GO" id="GO:0016779">
    <property type="term" value="F:nucleotidyltransferase activity"/>
    <property type="evidence" value="ECO:0007669"/>
    <property type="project" value="UniProtKB-KW"/>
</dbReference>
<evidence type="ECO:0000256" key="5">
    <source>
        <dbReference type="ARBA" id="ARBA00022723"/>
    </source>
</evidence>
<dbReference type="Gene3D" id="3.30.460.10">
    <property type="entry name" value="Beta Polymerase, domain 2"/>
    <property type="match status" value="1"/>
</dbReference>
<organism evidence="13 14">
    <name type="scientific">Cystobacter fuscus (strain ATCC 25194 / DSM 2262 / NBRC 100088 / M29)</name>
    <dbReference type="NCBI Taxonomy" id="1242864"/>
    <lineage>
        <taxon>Bacteria</taxon>
        <taxon>Pseudomonadati</taxon>
        <taxon>Myxococcota</taxon>
        <taxon>Myxococcia</taxon>
        <taxon>Myxococcales</taxon>
        <taxon>Cystobacterineae</taxon>
        <taxon>Archangiaceae</taxon>
        <taxon>Cystobacter</taxon>
    </lineage>
</organism>
<dbReference type="Pfam" id="PF01743">
    <property type="entry name" value="PolyA_pol"/>
    <property type="match status" value="1"/>
</dbReference>
<dbReference type="CDD" id="cd05398">
    <property type="entry name" value="NT_ClassII-CCAase"/>
    <property type="match status" value="1"/>
</dbReference>
<dbReference type="GO" id="GO:0000166">
    <property type="term" value="F:nucleotide binding"/>
    <property type="evidence" value="ECO:0007669"/>
    <property type="project" value="UniProtKB-KW"/>
</dbReference>
<dbReference type="GO" id="GO:0008033">
    <property type="term" value="P:tRNA processing"/>
    <property type="evidence" value="ECO:0007669"/>
    <property type="project" value="UniProtKB-KW"/>
</dbReference>
<dbReference type="eggNOG" id="COG0617">
    <property type="taxonomic scope" value="Bacteria"/>
</dbReference>
<evidence type="ECO:0000259" key="11">
    <source>
        <dbReference type="Pfam" id="PF12627"/>
    </source>
</evidence>
<dbReference type="Pfam" id="PF13735">
    <property type="entry name" value="tRNA_NucTran2_2"/>
    <property type="match status" value="1"/>
</dbReference>
<evidence type="ECO:0000256" key="7">
    <source>
        <dbReference type="ARBA" id="ARBA00022842"/>
    </source>
</evidence>
<keyword evidence="7" id="KW-0460">Magnesium</keyword>
<dbReference type="InterPro" id="IPR032810">
    <property type="entry name" value="CCA-adding_enz_C"/>
</dbReference>
<keyword evidence="3" id="KW-0819">tRNA processing</keyword>
<dbReference type="PANTHER" id="PTHR46173">
    <property type="entry name" value="CCA TRNA NUCLEOTIDYLTRANSFERASE 1, MITOCHONDRIAL"/>
    <property type="match status" value="1"/>
</dbReference>
<accession>S9NZB0</accession>
<keyword evidence="2 9" id="KW-0808">Transferase</keyword>
<comment type="similarity">
    <text evidence="9">Belongs to the tRNA nucleotidyltransferase/poly(A) polymerase family.</text>
</comment>
<dbReference type="Gene3D" id="1.10.246.80">
    <property type="match status" value="1"/>
</dbReference>
<keyword evidence="6" id="KW-0547">Nucleotide-binding</keyword>
<dbReference type="InterPro" id="IPR032828">
    <property type="entry name" value="PolyA_RNA-bd"/>
</dbReference>
<gene>
    <name evidence="13" type="ORF">D187_007533</name>
</gene>
<dbReference type="AlphaFoldDB" id="S9NZB0"/>
<evidence type="ECO:0000256" key="2">
    <source>
        <dbReference type="ARBA" id="ARBA00022679"/>
    </source>
</evidence>
<dbReference type="Gene3D" id="1.10.3090.10">
    <property type="entry name" value="cca-adding enzyme, domain 2"/>
    <property type="match status" value="1"/>
</dbReference>
<dbReference type="PANTHER" id="PTHR46173:SF1">
    <property type="entry name" value="CCA TRNA NUCLEOTIDYLTRANSFERASE 1, MITOCHONDRIAL"/>
    <property type="match status" value="1"/>
</dbReference>
<sequence>MLLLQRHFPDGSGRPGYTSACPRGRGHVTFPGFSARRARLMTMPALLIDAPVPPPIRKVIERLREEGHAAYLVGGCVRDTLRGVAPKDFDVASSAWPEEVQRAFPKVIPTGIQHGTVTVLMGGVHVEVTTFRSEGDYHDGRRPNTVTFERDIAKDLARRDFTINAMAWDPAGGHFVDPFGGQEDLGRRLIRCVGSALERFSEDGLRPLRAVRFAAVLDFTLDPATQAAIPPSLPVFRKVAIERVREEFVKLLLSRRAEFGLELLADTGLLGVFLPELAQAEPEAAHRARAAAIAAPAEAELRMAALLADLVEPPRAEEIGVRLKFPTKCIEHIRLLVTHARVEHLVGAPDPVLRRLLAKVGLAQLEGLCAVARARLQVREPARMPEFEALLERLRALAATKPPLSPKELALNGGAIMSALGVGPSPMVGEATRFLMEQVLDEPSRNTPETLRELLTGWRQARGA</sequence>
<dbReference type="SUPFAM" id="SSF81301">
    <property type="entry name" value="Nucleotidyltransferase"/>
    <property type="match status" value="1"/>
</dbReference>
<dbReference type="InterPro" id="IPR050264">
    <property type="entry name" value="Bact_CCA-adding_enz_type3_sf"/>
</dbReference>